<evidence type="ECO:0000313" key="3">
    <source>
        <dbReference type="WBParaSite" id="SMUV_0001116401-mRNA-1"/>
    </source>
</evidence>
<keyword evidence="2" id="KW-1185">Reference proteome</keyword>
<accession>A0A0N5B1J7</accession>
<dbReference type="AlphaFoldDB" id="A0A0N5B1J7"/>
<dbReference type="STRING" id="451379.A0A0N5B1J7"/>
<dbReference type="Proteomes" id="UP000046393">
    <property type="component" value="Unplaced"/>
</dbReference>
<dbReference type="WBParaSite" id="SMUV_0001116401-mRNA-1">
    <property type="protein sequence ID" value="SMUV_0001116401-mRNA-1"/>
    <property type="gene ID" value="SMUV_0001116401"/>
</dbReference>
<evidence type="ECO:0000259" key="1">
    <source>
        <dbReference type="Pfam" id="PF18701"/>
    </source>
</evidence>
<evidence type="ECO:0000313" key="2">
    <source>
        <dbReference type="Proteomes" id="UP000046393"/>
    </source>
</evidence>
<organism evidence="2 3">
    <name type="scientific">Syphacia muris</name>
    <dbReference type="NCBI Taxonomy" id="451379"/>
    <lineage>
        <taxon>Eukaryota</taxon>
        <taxon>Metazoa</taxon>
        <taxon>Ecdysozoa</taxon>
        <taxon>Nematoda</taxon>
        <taxon>Chromadorea</taxon>
        <taxon>Rhabditida</taxon>
        <taxon>Spirurina</taxon>
        <taxon>Oxyuridomorpha</taxon>
        <taxon>Oxyuroidea</taxon>
        <taxon>Oxyuridae</taxon>
        <taxon>Syphacia</taxon>
    </lineage>
</organism>
<name>A0A0N5B1J7_9BILA</name>
<proteinExistence type="predicted"/>
<reference evidence="3" key="1">
    <citation type="submission" date="2017-02" db="UniProtKB">
        <authorList>
            <consortium name="WormBaseParasite"/>
        </authorList>
    </citation>
    <scope>IDENTIFICATION</scope>
</reference>
<dbReference type="Pfam" id="PF18701">
    <property type="entry name" value="DUF5641"/>
    <property type="match status" value="1"/>
</dbReference>
<sequence length="152" mass="17737">MNARPITRVSHDSIWALASANFLIPGKKGTGIQEITTPINNDFIESGPGLIKRLEQSEECLKEFWSIWHRNYIQFLRERSQNDHHHQKIFREPILDEVVVIETPNTPRAEWRLATIEKLFRNRNGEVTDVELRIPNTNSDTKSKDLFLNYAL</sequence>
<feature type="domain" description="DUF5641" evidence="1">
    <location>
        <begin position="53"/>
        <end position="137"/>
    </location>
</feature>
<protein>
    <submittedName>
        <fullName evidence="3">DUF5641 domain-containing protein</fullName>
    </submittedName>
</protein>
<dbReference type="InterPro" id="IPR040676">
    <property type="entry name" value="DUF5641"/>
</dbReference>